<dbReference type="InterPro" id="IPR011641">
    <property type="entry name" value="Tyr-kin_ephrin_A/B_rcpt-like"/>
</dbReference>
<name>A0A9W7C1X6_9STRA</name>
<evidence type="ECO:0000259" key="3">
    <source>
        <dbReference type="PROSITE" id="PS50287"/>
    </source>
</evidence>
<evidence type="ECO:0000313" key="5">
    <source>
        <dbReference type="Proteomes" id="UP001165085"/>
    </source>
</evidence>
<evidence type="ECO:0000256" key="2">
    <source>
        <dbReference type="PROSITE-ProRule" id="PRU00087"/>
    </source>
</evidence>
<accession>A0A9W7C1X6</accession>
<dbReference type="Gene3D" id="3.10.250.10">
    <property type="entry name" value="SRCR-like domain"/>
    <property type="match status" value="2"/>
</dbReference>
<keyword evidence="5" id="KW-1185">Reference proteome</keyword>
<dbReference type="SUPFAM" id="SSF57184">
    <property type="entry name" value="Growth factor receptor domain"/>
    <property type="match status" value="1"/>
</dbReference>
<proteinExistence type="predicted"/>
<dbReference type="InterPro" id="IPR001190">
    <property type="entry name" value="SRCR"/>
</dbReference>
<gene>
    <name evidence="4" type="ORF">TrST_g2193</name>
</gene>
<feature type="domain" description="SRCR" evidence="3">
    <location>
        <begin position="584"/>
        <end position="729"/>
    </location>
</feature>
<dbReference type="GO" id="GO:0016020">
    <property type="term" value="C:membrane"/>
    <property type="evidence" value="ECO:0007669"/>
    <property type="project" value="InterPro"/>
</dbReference>
<dbReference type="InterPro" id="IPR036772">
    <property type="entry name" value="SRCR-like_dom_sf"/>
</dbReference>
<sequence length="1395" mass="148973">MIALIPAFLVQAQITCSPGQGPGLSNPPLGSSLPEETTCDYSNQYRLRVSKSYPAQPEYSAPTFDSDSEVEGRLEICGQTTTTTYYDDDYYGYYYYYTTSYTWLSFYAPSSYPFTDDDAQVACRQLGNQYDYEMTNSSALSTADTPVGNTNYGPYNLRCEGDEATVAECNWIFSTSGYSSPTNAPGVTCRFQVREGCEDCVSGKYNVIGGDSCSDCGVGKYSSSGAAFCTSCQSGKIAASAGSSSCSSCPTGKVSSADFTECVCAPGSQPDGSGGCEECAAGKASATASNDACSNCEAGKYTESTGSSTCSNCAAGKYVRSSGATSCDDCPSELASRSDFQDCACPLGYGAAPPTGQIAAGASVRLNVGTSSFVAPSFDTLGQVTGRLEMSLFSSWGTVGDKPSNAYRFGEKEALVACRTLGLQTGYAVLLNATSIDSSSTPSGYSTPILDDLDCDPNDSSLANCLTGSSTDVDSSNSYDIGVTCKFAECGSCQPGTYSATLENRVCQNCGAGTYSEKNASTTASDCLECPSTSYSSPGSTECSSCPGELVQAEGGDKCVCDLGSQPFLAIPSGSLHYSSTSTIRLSRSSSSVQAPSFQEDGTIYGRLEVKNPDASSPTYGAWGTVSGKYKGWYSSYFTSSPLSVTTAVVLCEQLAQELGYYSDHQSAEPLNYDDDRVIAGYVDPVITMLDCDSTVSEIGDCGYSSSTASSSSYTVPSENDYDVGVKCKFLEASESEACEVCVPGKISSSKTNELCTDCPKDHYNPSYGATSCQECEAALSGPEGSSSNSMCFSDSSLWSNLYITGTSRLSKINDDVETFTEESNSYWYPRSISFIKRDTFLAISNDGIVYEYSSEPMTRIGTFATISNYLDDTSVLYLGHLDLVAVGAQDGIYFFTVEDGLGGGNLGESSSDRSISIPNPNRFALGEFEDELLIITDTDSVDTITRKCITGTSCSSGREGVLISDPTSKYNFFDVAVLKERGVILVTVYSTVDYTYSVRSCPLSGSGMDIDTDCSLFENKRPTSMENQFKISSYTDWQPKYVEVDISKEIVYILGTNAMWAVDFDGNYLYYLDATVYDARGFAFRPHEAFQVSKIQPPASASKAGTVIELPLDVNDHRNISLSEEFDFLQIADKITVRAEGYIRTVQDGLNVKIDVDGDVEHSGTSLTANLGINFAGVWEVHVSGESGGVQVEFMNSPFNLTVEPEDTDASKTEVIHLTSDIVAGEKFVGRFKLYDAYQNPTNWAGDRLYAEPVGDLGKSDGVWEYSSKQALTTSGTHTIDITLGSDEVHINGSPFEFTVKADVPDITKCVNSVKNMKKDFFSSGSTFTGAMELSATPRDQYSNLVLDAVGFEAHVRLISGGIPGEAQIVALTAADQYKAEVPVAENSESVIEV</sequence>
<dbReference type="PANTHER" id="PTHR46967">
    <property type="entry name" value="INSULIN-LIKE GROWTH FACTOR BINDING PROTEIN,N-TERMINAL"/>
    <property type="match status" value="1"/>
</dbReference>
<protein>
    <recommendedName>
        <fullName evidence="3">SRCR domain-containing protein</fullName>
    </recommendedName>
</protein>
<reference evidence="5" key="1">
    <citation type="journal article" date="2023" name="Commun. Biol.">
        <title>Genome analysis of Parmales, the sister group of diatoms, reveals the evolutionary specialization of diatoms from phago-mixotrophs to photoautotrophs.</title>
        <authorList>
            <person name="Ban H."/>
            <person name="Sato S."/>
            <person name="Yoshikawa S."/>
            <person name="Yamada K."/>
            <person name="Nakamura Y."/>
            <person name="Ichinomiya M."/>
            <person name="Sato N."/>
            <person name="Blanc-Mathieu R."/>
            <person name="Endo H."/>
            <person name="Kuwata A."/>
            <person name="Ogata H."/>
        </authorList>
    </citation>
    <scope>NUCLEOTIDE SEQUENCE [LARGE SCALE GENOMIC DNA]</scope>
    <source>
        <strain evidence="5">NIES 3701</strain>
    </source>
</reference>
<dbReference type="Proteomes" id="UP001165085">
    <property type="component" value="Unassembled WGS sequence"/>
</dbReference>
<feature type="non-terminal residue" evidence="4">
    <location>
        <position position="1395"/>
    </location>
</feature>
<dbReference type="SMART" id="SM00202">
    <property type="entry name" value="SR"/>
    <property type="match status" value="1"/>
</dbReference>
<evidence type="ECO:0000313" key="4">
    <source>
        <dbReference type="EMBL" id="GMH96788.1"/>
    </source>
</evidence>
<organism evidence="4 5">
    <name type="scientific">Triparma strigata</name>
    <dbReference type="NCBI Taxonomy" id="1606541"/>
    <lineage>
        <taxon>Eukaryota</taxon>
        <taxon>Sar</taxon>
        <taxon>Stramenopiles</taxon>
        <taxon>Ochrophyta</taxon>
        <taxon>Bolidophyceae</taxon>
        <taxon>Parmales</taxon>
        <taxon>Triparmaceae</taxon>
        <taxon>Triparma</taxon>
    </lineage>
</organism>
<dbReference type="EMBL" id="BRXY01000473">
    <property type="protein sequence ID" value="GMH96788.1"/>
    <property type="molecule type" value="Genomic_DNA"/>
</dbReference>
<dbReference type="PROSITE" id="PS50287">
    <property type="entry name" value="SRCR_2"/>
    <property type="match status" value="3"/>
</dbReference>
<dbReference type="SUPFAM" id="SSF56487">
    <property type="entry name" value="SRCR-like"/>
    <property type="match status" value="2"/>
</dbReference>
<dbReference type="InterPro" id="IPR017868">
    <property type="entry name" value="Filamin/ABP280_repeat-like"/>
</dbReference>
<feature type="domain" description="SRCR" evidence="3">
    <location>
        <begin position="47"/>
        <end position="190"/>
    </location>
</feature>
<dbReference type="SMART" id="SM01411">
    <property type="entry name" value="Ephrin_rec_like"/>
    <property type="match status" value="4"/>
</dbReference>
<keyword evidence="1" id="KW-1015">Disulfide bond</keyword>
<feature type="domain" description="SRCR" evidence="3">
    <location>
        <begin position="364"/>
        <end position="486"/>
    </location>
</feature>
<dbReference type="PANTHER" id="PTHR46967:SF2">
    <property type="entry name" value="SUSHI, VON WILLEBRAND FACTOR TYPE A, EGF AND PENTRAXIN DOMAIN-CONTAINING PROTEIN 1-LIKE"/>
    <property type="match status" value="1"/>
</dbReference>
<dbReference type="Pfam" id="PF07699">
    <property type="entry name" value="Ephrin_rec_like"/>
    <property type="match status" value="1"/>
</dbReference>
<dbReference type="Gene3D" id="2.10.50.10">
    <property type="entry name" value="Tumor Necrosis Factor Receptor, subunit A, domain 2"/>
    <property type="match status" value="2"/>
</dbReference>
<evidence type="ECO:0000256" key="1">
    <source>
        <dbReference type="ARBA" id="ARBA00023157"/>
    </source>
</evidence>
<comment type="caution">
    <text evidence="4">The sequence shown here is derived from an EMBL/GenBank/DDBJ whole genome shotgun (WGS) entry which is preliminary data.</text>
</comment>
<dbReference type="Pfam" id="PF00530">
    <property type="entry name" value="SRCR"/>
    <property type="match status" value="1"/>
</dbReference>
<dbReference type="InterPro" id="IPR009030">
    <property type="entry name" value="Growth_fac_rcpt_cys_sf"/>
</dbReference>
<feature type="repeat" description="Filamin" evidence="2">
    <location>
        <begin position="1277"/>
        <end position="1301"/>
    </location>
</feature>
<dbReference type="OrthoDB" id="439917at2759"/>
<dbReference type="PROSITE" id="PS50194">
    <property type="entry name" value="FILAMIN_REPEAT"/>
    <property type="match status" value="1"/>
</dbReference>